<reference evidence="9 10" key="1">
    <citation type="submission" date="2019-08" db="EMBL/GenBank/DDBJ databases">
        <authorList>
            <person name="Peeters C."/>
        </authorList>
    </citation>
    <scope>NUCLEOTIDE SEQUENCE [LARGE SCALE GENOMIC DNA]</scope>
    <source>
        <strain evidence="9 10">LMG 31106</strain>
    </source>
</reference>
<keyword evidence="3" id="KW-1003">Cell membrane</keyword>
<keyword evidence="2" id="KW-0813">Transport</keyword>
<feature type="transmembrane region" description="Helical" evidence="7">
    <location>
        <begin position="447"/>
        <end position="470"/>
    </location>
</feature>
<feature type="transmembrane region" description="Helical" evidence="7">
    <location>
        <begin position="406"/>
        <end position="426"/>
    </location>
</feature>
<dbReference type="InterPro" id="IPR020846">
    <property type="entry name" value="MFS_dom"/>
</dbReference>
<dbReference type="AlphaFoldDB" id="A0A5E4X9N9"/>
<dbReference type="PANTHER" id="PTHR23501:SF197">
    <property type="entry name" value="COMD"/>
    <property type="match status" value="1"/>
</dbReference>
<dbReference type="InterPro" id="IPR005829">
    <property type="entry name" value="Sugar_transporter_CS"/>
</dbReference>
<keyword evidence="5 7" id="KW-1133">Transmembrane helix</keyword>
<dbReference type="Gene3D" id="1.20.1720.10">
    <property type="entry name" value="Multidrug resistance protein D"/>
    <property type="match status" value="1"/>
</dbReference>
<feature type="transmembrane region" description="Helical" evidence="7">
    <location>
        <begin position="187"/>
        <end position="208"/>
    </location>
</feature>
<dbReference type="EMBL" id="CABPSL010000017">
    <property type="protein sequence ID" value="VVE33099.1"/>
    <property type="molecule type" value="Genomic_DNA"/>
</dbReference>
<dbReference type="PROSITE" id="PS50850">
    <property type="entry name" value="MFS"/>
    <property type="match status" value="1"/>
</dbReference>
<evidence type="ECO:0000256" key="7">
    <source>
        <dbReference type="SAM" id="Phobius"/>
    </source>
</evidence>
<evidence type="ECO:0000259" key="8">
    <source>
        <dbReference type="PROSITE" id="PS50850"/>
    </source>
</evidence>
<dbReference type="Proteomes" id="UP000384354">
    <property type="component" value="Unassembled WGS sequence"/>
</dbReference>
<accession>A0A5E4X9N9</accession>
<feature type="transmembrane region" description="Helical" evidence="7">
    <location>
        <begin position="499"/>
        <end position="520"/>
    </location>
</feature>
<feature type="transmembrane region" description="Helical" evidence="7">
    <location>
        <begin position="384"/>
        <end position="400"/>
    </location>
</feature>
<evidence type="ECO:0000256" key="5">
    <source>
        <dbReference type="ARBA" id="ARBA00022989"/>
    </source>
</evidence>
<evidence type="ECO:0000256" key="6">
    <source>
        <dbReference type="ARBA" id="ARBA00023136"/>
    </source>
</evidence>
<dbReference type="Gene3D" id="1.20.1250.20">
    <property type="entry name" value="MFS general substrate transporter like domains"/>
    <property type="match status" value="1"/>
</dbReference>
<dbReference type="FunFam" id="1.20.1720.10:FF:000004">
    <property type="entry name" value="EmrB/QacA family drug resistance transporter"/>
    <property type="match status" value="1"/>
</dbReference>
<evidence type="ECO:0000256" key="4">
    <source>
        <dbReference type="ARBA" id="ARBA00022692"/>
    </source>
</evidence>
<dbReference type="PANTHER" id="PTHR23501">
    <property type="entry name" value="MAJOR FACILITATOR SUPERFAMILY"/>
    <property type="match status" value="1"/>
</dbReference>
<feature type="transmembrane region" description="Helical" evidence="7">
    <location>
        <begin position="245"/>
        <end position="266"/>
    </location>
</feature>
<feature type="transmembrane region" description="Helical" evidence="7">
    <location>
        <begin position="272"/>
        <end position="293"/>
    </location>
</feature>
<feature type="transmembrane region" description="Helical" evidence="7">
    <location>
        <begin position="157"/>
        <end position="175"/>
    </location>
</feature>
<keyword evidence="6 7" id="KW-0472">Membrane</keyword>
<feature type="transmembrane region" description="Helical" evidence="7">
    <location>
        <begin position="214"/>
        <end position="233"/>
    </location>
</feature>
<evidence type="ECO:0000313" key="10">
    <source>
        <dbReference type="Proteomes" id="UP000384354"/>
    </source>
</evidence>
<dbReference type="InterPro" id="IPR036259">
    <property type="entry name" value="MFS_trans_sf"/>
</dbReference>
<organism evidence="9 10">
    <name type="scientific">Pandoraea cepalis</name>
    <dbReference type="NCBI Taxonomy" id="2508294"/>
    <lineage>
        <taxon>Bacteria</taxon>
        <taxon>Pseudomonadati</taxon>
        <taxon>Pseudomonadota</taxon>
        <taxon>Betaproteobacteria</taxon>
        <taxon>Burkholderiales</taxon>
        <taxon>Burkholderiaceae</taxon>
        <taxon>Pandoraea</taxon>
    </lineage>
</organism>
<feature type="transmembrane region" description="Helical" evidence="7">
    <location>
        <begin position="313"/>
        <end position="339"/>
    </location>
</feature>
<feature type="transmembrane region" description="Helical" evidence="7">
    <location>
        <begin position="351"/>
        <end position="372"/>
    </location>
</feature>
<name>A0A5E4X9N9_9BURK</name>
<dbReference type="InterPro" id="IPR011701">
    <property type="entry name" value="MFS"/>
</dbReference>
<feature type="transmembrane region" description="Helical" evidence="7">
    <location>
        <begin position="94"/>
        <end position="113"/>
    </location>
</feature>
<dbReference type="GO" id="GO:0022857">
    <property type="term" value="F:transmembrane transporter activity"/>
    <property type="evidence" value="ECO:0007669"/>
    <property type="project" value="InterPro"/>
</dbReference>
<dbReference type="OrthoDB" id="9807274at2"/>
<feature type="domain" description="Major facilitator superfamily (MFS) profile" evidence="8">
    <location>
        <begin position="60"/>
        <end position="526"/>
    </location>
</feature>
<sequence length="539" mass="56079">MGPLAGSPPWPSVGSNIFRIEKAVLAGTACFLLPKIRMPANDSQTTPAGVSLTPTEVKSILSGLLLIMFLGSLDQTIVAPALPTIARDLGSFDAVSWVVTAYLLSSTAITPIVGKLSDLFGRRVVIAVSVAVFLVGSVLCALAPSMLALIVARGVQGLGGGGLIALSNTVIADIVSPRERGRYQGYISGMFAVSGVAGPITGGVFAQYLNWTLIFWINLPLGLLAIYLSDRALRHLPRREGKPSIDYLGSALLIAATVCLLLALTWGGHRYAWVSMPIAGLLAASVIVAAIFLRHQRAVREPLLPVALLANPVFRMTSTMAVLVMMVNISIGIYVPLYLQLQRGESASRSGLMLILPLLGIVVGALSAGHYMRATGHYKRPPQIGLPVALLGLTTIALGVQSLPLWVVGLCLGLVGIGFGSAMPVMTVATQNAVAPRDIGIATAAHAFFRALGGMIGVAMFGALIVGLLVSADGGAPRELTDFLRPGGAPPGMEDHVRLAFGAFFGGSALIAALAIVALGRLPELPLRQSSGNEATAIE</sequence>
<evidence type="ECO:0000256" key="1">
    <source>
        <dbReference type="ARBA" id="ARBA00004651"/>
    </source>
</evidence>
<gene>
    <name evidence="9" type="primary">bmr3_2</name>
    <name evidence="9" type="ORF">PCE31106_03743</name>
</gene>
<feature type="transmembrane region" description="Helical" evidence="7">
    <location>
        <begin position="125"/>
        <end position="151"/>
    </location>
</feature>
<dbReference type="GO" id="GO:0005886">
    <property type="term" value="C:plasma membrane"/>
    <property type="evidence" value="ECO:0007669"/>
    <property type="project" value="UniProtKB-SubCell"/>
</dbReference>
<evidence type="ECO:0000313" key="9">
    <source>
        <dbReference type="EMBL" id="VVE33099.1"/>
    </source>
</evidence>
<evidence type="ECO:0000256" key="3">
    <source>
        <dbReference type="ARBA" id="ARBA00022475"/>
    </source>
</evidence>
<proteinExistence type="predicted"/>
<evidence type="ECO:0000256" key="2">
    <source>
        <dbReference type="ARBA" id="ARBA00022448"/>
    </source>
</evidence>
<dbReference type="PRINTS" id="PR01036">
    <property type="entry name" value="TCRTETB"/>
</dbReference>
<protein>
    <submittedName>
        <fullName evidence="9">Multidrug resistance protein 3</fullName>
    </submittedName>
</protein>
<keyword evidence="4 7" id="KW-0812">Transmembrane</keyword>
<dbReference type="Pfam" id="PF07690">
    <property type="entry name" value="MFS_1"/>
    <property type="match status" value="1"/>
</dbReference>
<dbReference type="PROSITE" id="PS00216">
    <property type="entry name" value="SUGAR_TRANSPORT_1"/>
    <property type="match status" value="1"/>
</dbReference>
<comment type="subcellular location">
    <subcellularLocation>
        <location evidence="1">Cell membrane</location>
        <topology evidence="1">Multi-pass membrane protein</topology>
    </subcellularLocation>
</comment>
<dbReference type="CDD" id="cd17502">
    <property type="entry name" value="MFS_Azr1_MDR_like"/>
    <property type="match status" value="1"/>
</dbReference>
<dbReference type="SUPFAM" id="SSF103473">
    <property type="entry name" value="MFS general substrate transporter"/>
    <property type="match status" value="2"/>
</dbReference>